<evidence type="ECO:0000313" key="2">
    <source>
        <dbReference type="Proteomes" id="UP001732700"/>
    </source>
</evidence>
<reference evidence="1" key="1">
    <citation type="submission" date="2021-05" db="EMBL/GenBank/DDBJ databases">
        <authorList>
            <person name="Scholz U."/>
            <person name="Mascher M."/>
            <person name="Fiebig A."/>
        </authorList>
    </citation>
    <scope>NUCLEOTIDE SEQUENCE [LARGE SCALE GENOMIC DNA]</scope>
</reference>
<dbReference type="Proteomes" id="UP001732700">
    <property type="component" value="Chromosome 2C"/>
</dbReference>
<protein>
    <submittedName>
        <fullName evidence="1">Uncharacterized protein</fullName>
    </submittedName>
</protein>
<evidence type="ECO:0000313" key="1">
    <source>
        <dbReference type="EnsemblPlants" id="AVESA.00010b.r2.2CG0323530.1.CDS.1"/>
    </source>
</evidence>
<accession>A0ACD5UUS7</accession>
<name>A0ACD5UUS7_AVESA</name>
<reference evidence="1" key="2">
    <citation type="submission" date="2025-09" db="UniProtKB">
        <authorList>
            <consortium name="EnsemblPlants"/>
        </authorList>
    </citation>
    <scope>IDENTIFICATION</scope>
</reference>
<organism evidence="1 2">
    <name type="scientific">Avena sativa</name>
    <name type="common">Oat</name>
    <dbReference type="NCBI Taxonomy" id="4498"/>
    <lineage>
        <taxon>Eukaryota</taxon>
        <taxon>Viridiplantae</taxon>
        <taxon>Streptophyta</taxon>
        <taxon>Embryophyta</taxon>
        <taxon>Tracheophyta</taxon>
        <taxon>Spermatophyta</taxon>
        <taxon>Magnoliopsida</taxon>
        <taxon>Liliopsida</taxon>
        <taxon>Poales</taxon>
        <taxon>Poaceae</taxon>
        <taxon>BOP clade</taxon>
        <taxon>Pooideae</taxon>
        <taxon>Poodae</taxon>
        <taxon>Poeae</taxon>
        <taxon>Poeae Chloroplast Group 1 (Aveneae type)</taxon>
        <taxon>Aveninae</taxon>
        <taxon>Avena</taxon>
    </lineage>
</organism>
<sequence length="537" mass="59316">MTSGQTFLLYADTPVQLSRSGDSKLSSACGFSGVVRVAYLPNAAMEADLDRYSGCFPRAGEAVLNRPFSIEYTWSTQGSGDLLMLAHHLHLQVLYEDLSVRVLKDFRYRSIDGDLVGVVGNSWFLNPGAISRSLSPTWHSKQGFNDGGVDEIVAALRKDVDCVASCPITTGSCYLYGKAVARAARLALIAEEVQCPDVIPEVRRFLSATLTPWLDGSFEGNGFFYEPKWGGLVTRQGLTDAEADSGFGIYKDDHYQLGYFLYAIAVLVKIDPSWGRRYKSEVYSILADFMTLSRENGARCTRLRNFDLWKLHSWASGLTESGDGRSQERTGEAVNAYYSAKLLGLSYKDSSLTTAGTTLTAFEILAARTWCHVPKEEGAMIYEDEFSSGTRVVRVVSANKRDGEHPPERRLGLQVLPLLPITGALFSDTEFVRELVDWATPALSRQGVGEGLKGGVYALEGIYDKYSALDKARALTAHDDDGSTLTNLLWWLHSRDPPTDPAVEWLSTCLFRPQPVDTLAVSLERRPPRVEGHASRR</sequence>
<proteinExistence type="predicted"/>
<dbReference type="EnsemblPlants" id="AVESA.00010b.r2.2CG0323530.1">
    <property type="protein sequence ID" value="AVESA.00010b.r2.2CG0323530.1.CDS.1"/>
    <property type="gene ID" value="AVESA.00010b.r2.2CG0323530"/>
</dbReference>
<keyword evidence="2" id="KW-1185">Reference proteome</keyword>